<name>A0A8K0NP77_9TREE</name>
<protein>
    <submittedName>
        <fullName evidence="2">Uncharacterized protein</fullName>
    </submittedName>
</protein>
<feature type="region of interest" description="Disordered" evidence="1">
    <location>
        <begin position="526"/>
        <end position="556"/>
    </location>
</feature>
<proteinExistence type="predicted"/>
<evidence type="ECO:0000313" key="3">
    <source>
        <dbReference type="Proteomes" id="UP000812966"/>
    </source>
</evidence>
<gene>
    <name evidence="2" type="ORF">FFLO_02304</name>
</gene>
<accession>A0A8K0NP77</accession>
<evidence type="ECO:0000313" key="2">
    <source>
        <dbReference type="EMBL" id="KAG7562218.1"/>
    </source>
</evidence>
<feature type="compositionally biased region" description="Low complexity" evidence="1">
    <location>
        <begin position="251"/>
        <end position="268"/>
    </location>
</feature>
<comment type="caution">
    <text evidence="2">The sequence shown here is derived from an EMBL/GenBank/DDBJ whole genome shotgun (WGS) entry which is preliminary data.</text>
</comment>
<feature type="compositionally biased region" description="Acidic residues" evidence="1">
    <location>
        <begin position="22"/>
        <end position="32"/>
    </location>
</feature>
<keyword evidence="3" id="KW-1185">Reference proteome</keyword>
<dbReference type="Proteomes" id="UP000812966">
    <property type="component" value="Unassembled WGS sequence"/>
</dbReference>
<feature type="compositionally biased region" description="Basic and acidic residues" evidence="1">
    <location>
        <begin position="487"/>
        <end position="497"/>
    </location>
</feature>
<sequence length="645" mass="69543">MTPGSSPRSSGRDRHLPSANIEGDDRDDDDLNWPELKRPEDAGGGGSRLDKPIIWGKDLKSEEEVYLDDLHSKLDRAKKAWAPSTITTDEEDRRSSHKSLRPVAAAGRRRTDEDDVSIAPSISDDDEDDGYEQDELLQNPLEQENMNLHDGEDSEDESAQLGDVAATAEEPNPADNPGLPLLWNMAERSETVPRTFSPELEVGENSSGTDDGERSDQDGEEEQAGHGHVELGDEDGGNGDNEEESPPQLVSSPIHESPSPSSTSPSPSRTLPAGPQHRPSGSTSLYPKPRLLSSDSKVRFSPRVRVKSGLRGASGVAGGSRVPSRIGSTTSVGGTSDGAVEESDDVFATRGNRSASGHSRLGAMTTLDDPRPFRPTSHRSPSLTGLESTSLTSSASISLCASPPQHSWLFSGNSLSAALSGVNEGNTPGIDDRLGGASGSTDYFSFPGAGAAPGGGVGTPGLNSSNPPSRSSSLSFNQRRNSTLTPRDPEIEKLSADAARKRAESWAREHAAKSSSVSNGLFRSFSTGGGGRGGIQTPPMESPNFETSSSGLGLPRRTPSGGILIRTYSGRYLPPNASMDPNEVHYKTEQEVIWGSYWDRIKNPSWWSWKLIRGWKEFVRFWCSAEDEEDEDDLRERRRIYRRPT</sequence>
<dbReference type="AlphaFoldDB" id="A0A8K0NP77"/>
<organism evidence="2 3">
    <name type="scientific">Filobasidium floriforme</name>
    <dbReference type="NCBI Taxonomy" id="5210"/>
    <lineage>
        <taxon>Eukaryota</taxon>
        <taxon>Fungi</taxon>
        <taxon>Dikarya</taxon>
        <taxon>Basidiomycota</taxon>
        <taxon>Agaricomycotina</taxon>
        <taxon>Tremellomycetes</taxon>
        <taxon>Filobasidiales</taxon>
        <taxon>Filobasidiaceae</taxon>
        <taxon>Filobasidium</taxon>
    </lineage>
</organism>
<feature type="compositionally biased region" description="Basic and acidic residues" evidence="1">
    <location>
        <begin position="211"/>
        <end position="231"/>
    </location>
</feature>
<dbReference type="EMBL" id="JABELV010000036">
    <property type="protein sequence ID" value="KAG7562218.1"/>
    <property type="molecule type" value="Genomic_DNA"/>
</dbReference>
<feature type="region of interest" description="Disordered" evidence="1">
    <location>
        <begin position="1"/>
        <end position="55"/>
    </location>
</feature>
<feature type="region of interest" description="Disordered" evidence="1">
    <location>
        <begin position="72"/>
        <end position="387"/>
    </location>
</feature>
<feature type="compositionally biased region" description="Acidic residues" evidence="1">
    <location>
        <begin position="232"/>
        <end position="245"/>
    </location>
</feature>
<evidence type="ECO:0000256" key="1">
    <source>
        <dbReference type="SAM" id="MobiDB-lite"/>
    </source>
</evidence>
<feature type="compositionally biased region" description="Low complexity" evidence="1">
    <location>
        <begin position="460"/>
        <end position="482"/>
    </location>
</feature>
<reference evidence="2" key="1">
    <citation type="submission" date="2020-04" db="EMBL/GenBank/DDBJ databases">
        <title>Analysis of mating type loci in Filobasidium floriforme.</title>
        <authorList>
            <person name="Nowrousian M."/>
        </authorList>
    </citation>
    <scope>NUCLEOTIDE SEQUENCE</scope>
    <source>
        <strain evidence="2">CBS 6242</strain>
    </source>
</reference>
<feature type="compositionally biased region" description="Acidic residues" evidence="1">
    <location>
        <begin position="123"/>
        <end position="135"/>
    </location>
</feature>
<feature type="region of interest" description="Disordered" evidence="1">
    <location>
        <begin position="445"/>
        <end position="497"/>
    </location>
</feature>